<reference evidence="1 2" key="1">
    <citation type="submission" date="2019-05" db="EMBL/GenBank/DDBJ databases">
        <title>Burkholderia sp. DHOD12, isolated from subtropical forest soil.</title>
        <authorList>
            <person name="Gao Z.-H."/>
            <person name="Qiu L.-H."/>
        </authorList>
    </citation>
    <scope>NUCLEOTIDE SEQUENCE [LARGE SCALE GENOMIC DNA]</scope>
    <source>
        <strain evidence="1 2">DHOD12</strain>
    </source>
</reference>
<dbReference type="KEGG" id="tvl:FAZ95_26995"/>
<name>A0A4P8IXV0_9BURK</name>
<accession>A0A4P8IXV0</accession>
<sequence length="105" mass="11824">MHVGLLRNPASQFASGWTLKQEWSNPFFVAAPFRVLGLNQGEPEATRNARRMKEIDGRLLRPINFSAQKFLLAQIEASGGLQSPIAEIVRQKLSLADEISGQWRY</sequence>
<protein>
    <submittedName>
        <fullName evidence="1">Uncharacterized protein</fullName>
    </submittedName>
</protein>
<dbReference type="Proteomes" id="UP000298656">
    <property type="component" value="Chromosome 2"/>
</dbReference>
<evidence type="ECO:0000313" key="2">
    <source>
        <dbReference type="Proteomes" id="UP000298656"/>
    </source>
</evidence>
<evidence type="ECO:0000313" key="1">
    <source>
        <dbReference type="EMBL" id="QCP52785.1"/>
    </source>
</evidence>
<dbReference type="EMBL" id="CP040078">
    <property type="protein sequence ID" value="QCP52785.1"/>
    <property type="molecule type" value="Genomic_DNA"/>
</dbReference>
<dbReference type="AlphaFoldDB" id="A0A4P8IXV0"/>
<proteinExistence type="predicted"/>
<keyword evidence="2" id="KW-1185">Reference proteome</keyword>
<organism evidence="1 2">
    <name type="scientific">Trinickia violacea</name>
    <dbReference type="NCBI Taxonomy" id="2571746"/>
    <lineage>
        <taxon>Bacteria</taxon>
        <taxon>Pseudomonadati</taxon>
        <taxon>Pseudomonadota</taxon>
        <taxon>Betaproteobacteria</taxon>
        <taxon>Burkholderiales</taxon>
        <taxon>Burkholderiaceae</taxon>
        <taxon>Trinickia</taxon>
    </lineage>
</organism>
<gene>
    <name evidence="1" type="ORF">FAZ95_26995</name>
</gene>
<dbReference type="OrthoDB" id="9000245at2"/>